<evidence type="ECO:0000313" key="2">
    <source>
        <dbReference type="Proteomes" id="UP000549250"/>
    </source>
</evidence>
<gene>
    <name evidence="1" type="ORF">FHR87_002058</name>
</gene>
<comment type="caution">
    <text evidence="1">The sequence shown here is derived from an EMBL/GenBank/DDBJ whole genome shotgun (WGS) entry which is preliminary data.</text>
</comment>
<name>A0A839T289_AZOMA</name>
<proteinExistence type="predicted"/>
<organism evidence="1 2">
    <name type="scientific">Azomonas macrocytogenes</name>
    <name type="common">Azotobacter macrocytogenes</name>
    <dbReference type="NCBI Taxonomy" id="69962"/>
    <lineage>
        <taxon>Bacteria</taxon>
        <taxon>Pseudomonadati</taxon>
        <taxon>Pseudomonadota</taxon>
        <taxon>Gammaproteobacteria</taxon>
        <taxon>Pseudomonadales</taxon>
        <taxon>Pseudomonadaceae</taxon>
        <taxon>Azomonas</taxon>
    </lineage>
</organism>
<reference evidence="1 2" key="1">
    <citation type="submission" date="2020-08" db="EMBL/GenBank/DDBJ databases">
        <title>Genomic Encyclopedia of Type Strains, Phase III (KMG-III): the genomes of soil and plant-associated and newly described type strains.</title>
        <authorList>
            <person name="Whitman W."/>
        </authorList>
    </citation>
    <scope>NUCLEOTIDE SEQUENCE [LARGE SCALE GENOMIC DNA]</scope>
    <source>
        <strain evidence="1 2">CECT 4462</strain>
    </source>
</reference>
<sequence length="48" mass="5464">RNENRKNKAESLRQGRHAPRVDGKLLMELLGLTAYVLADTPKDSTWVD</sequence>
<dbReference type="EMBL" id="JACHXI010000009">
    <property type="protein sequence ID" value="MBB3103661.1"/>
    <property type="molecule type" value="Genomic_DNA"/>
</dbReference>
<keyword evidence="2" id="KW-1185">Reference proteome</keyword>
<protein>
    <submittedName>
        <fullName evidence="1">Uncharacterized protein</fullName>
    </submittedName>
</protein>
<dbReference type="Proteomes" id="UP000549250">
    <property type="component" value="Unassembled WGS sequence"/>
</dbReference>
<feature type="non-terminal residue" evidence="1">
    <location>
        <position position="1"/>
    </location>
</feature>
<accession>A0A839T289</accession>
<dbReference type="AlphaFoldDB" id="A0A839T289"/>
<evidence type="ECO:0000313" key="1">
    <source>
        <dbReference type="EMBL" id="MBB3103661.1"/>
    </source>
</evidence>